<reference evidence="1" key="1">
    <citation type="submission" date="2023-03" db="EMBL/GenBank/DDBJ databases">
        <title>Massive genome expansion in bonnet fungi (Mycena s.s.) driven by repeated elements and novel gene families across ecological guilds.</title>
        <authorList>
            <consortium name="Lawrence Berkeley National Laboratory"/>
            <person name="Harder C.B."/>
            <person name="Miyauchi S."/>
            <person name="Viragh M."/>
            <person name="Kuo A."/>
            <person name="Thoen E."/>
            <person name="Andreopoulos B."/>
            <person name="Lu D."/>
            <person name="Skrede I."/>
            <person name="Drula E."/>
            <person name="Henrissat B."/>
            <person name="Morin E."/>
            <person name="Kohler A."/>
            <person name="Barry K."/>
            <person name="LaButti K."/>
            <person name="Morin E."/>
            <person name="Salamov A."/>
            <person name="Lipzen A."/>
            <person name="Mereny Z."/>
            <person name="Hegedus B."/>
            <person name="Baldrian P."/>
            <person name="Stursova M."/>
            <person name="Weitz H."/>
            <person name="Taylor A."/>
            <person name="Grigoriev I.V."/>
            <person name="Nagy L.G."/>
            <person name="Martin F."/>
            <person name="Kauserud H."/>
        </authorList>
    </citation>
    <scope>NUCLEOTIDE SEQUENCE</scope>
    <source>
        <strain evidence="1">9284</strain>
    </source>
</reference>
<accession>A0AAD7G122</accession>
<protein>
    <submittedName>
        <fullName evidence="1">Uncharacterized protein</fullName>
    </submittedName>
</protein>
<gene>
    <name evidence="1" type="ORF">FB45DRAFT_210929</name>
</gene>
<keyword evidence="2" id="KW-1185">Reference proteome</keyword>
<organism evidence="1 2">
    <name type="scientific">Roridomyces roridus</name>
    <dbReference type="NCBI Taxonomy" id="1738132"/>
    <lineage>
        <taxon>Eukaryota</taxon>
        <taxon>Fungi</taxon>
        <taxon>Dikarya</taxon>
        <taxon>Basidiomycota</taxon>
        <taxon>Agaricomycotina</taxon>
        <taxon>Agaricomycetes</taxon>
        <taxon>Agaricomycetidae</taxon>
        <taxon>Agaricales</taxon>
        <taxon>Marasmiineae</taxon>
        <taxon>Mycenaceae</taxon>
        <taxon>Roridomyces</taxon>
    </lineage>
</organism>
<dbReference type="EMBL" id="JARKIF010000002">
    <property type="protein sequence ID" value="KAJ7647900.1"/>
    <property type="molecule type" value="Genomic_DNA"/>
</dbReference>
<dbReference type="Proteomes" id="UP001221142">
    <property type="component" value="Unassembled WGS sequence"/>
</dbReference>
<comment type="caution">
    <text evidence="1">The sequence shown here is derived from an EMBL/GenBank/DDBJ whole genome shotgun (WGS) entry which is preliminary data.</text>
</comment>
<dbReference type="AlphaFoldDB" id="A0AAD7G122"/>
<proteinExistence type="predicted"/>
<evidence type="ECO:0000313" key="2">
    <source>
        <dbReference type="Proteomes" id="UP001221142"/>
    </source>
</evidence>
<sequence>MPPDLVQEEVVNGKRSLSFLRPIQSSDWERPRQYARRVREFSSILQFDEFPHSAICPLLALDAADDCIFPNLTHLFWAQSDENFPHIGLFLGPKVTSLIARCDTSSPLAILSLLPQKCPSLTHLDFTHPRDDSATEATRNLVSVLIRELRCIQYLHMHIYDMAGLAAYRSTALSSLFVRSKSTNDSSGTTPC</sequence>
<name>A0AAD7G122_9AGAR</name>
<evidence type="ECO:0000313" key="1">
    <source>
        <dbReference type="EMBL" id="KAJ7647900.1"/>
    </source>
</evidence>